<dbReference type="InterPro" id="IPR008613">
    <property type="entry name" value="Excalibur_Ca-bd_domain"/>
</dbReference>
<dbReference type="EMBL" id="AEVT01000006">
    <property type="protein sequence ID" value="EGA72176.1"/>
    <property type="molecule type" value="Genomic_DNA"/>
</dbReference>
<dbReference type="AlphaFoldDB" id="E8M1J6"/>
<evidence type="ECO:0000313" key="3">
    <source>
        <dbReference type="Proteomes" id="UP000006228"/>
    </source>
</evidence>
<evidence type="ECO:0000313" key="2">
    <source>
        <dbReference type="EMBL" id="EGA72176.1"/>
    </source>
</evidence>
<gene>
    <name evidence="2" type="ORF">VISI1226_05209</name>
</gene>
<comment type="caution">
    <text evidence="2">The sequence shown here is derived from an EMBL/GenBank/DDBJ whole genome shotgun (WGS) entry which is preliminary data.</text>
</comment>
<organism evidence="2 3">
    <name type="scientific">Vibrio sinaloensis DSM 21326</name>
    <dbReference type="NCBI Taxonomy" id="945550"/>
    <lineage>
        <taxon>Bacteria</taxon>
        <taxon>Pseudomonadati</taxon>
        <taxon>Pseudomonadota</taxon>
        <taxon>Gammaproteobacteria</taxon>
        <taxon>Vibrionales</taxon>
        <taxon>Vibrionaceae</taxon>
        <taxon>Vibrio</taxon>
        <taxon>Vibrio oreintalis group</taxon>
    </lineage>
</organism>
<feature type="domain" description="Excalibur calcium-binding" evidence="1">
    <location>
        <begin position="75"/>
        <end position="107"/>
    </location>
</feature>
<accession>E8M1J6</accession>
<protein>
    <recommendedName>
        <fullName evidence="1">Excalibur calcium-binding domain-containing protein</fullName>
    </recommendedName>
</protein>
<evidence type="ECO:0000259" key="1">
    <source>
        <dbReference type="Pfam" id="PF05901"/>
    </source>
</evidence>
<sequence>MKGDNNFSLLVITVVMILGAAMALNHYLMNNYSLEQQANVNVELSVRPVSLENTQPQFKTQKLLVNSFQCLGKVHCSEMNSCQEARFYLNNCPNVKIDGDLDGVPCEKQHCGSAY</sequence>
<proteinExistence type="predicted"/>
<dbReference type="eggNOG" id="COG1278">
    <property type="taxonomic scope" value="Bacteria"/>
</dbReference>
<dbReference type="Proteomes" id="UP000006228">
    <property type="component" value="Unassembled WGS sequence"/>
</dbReference>
<dbReference type="Pfam" id="PF05901">
    <property type="entry name" value="Excalibur"/>
    <property type="match status" value="1"/>
</dbReference>
<reference evidence="2 3" key="1">
    <citation type="journal article" date="2012" name="Int. J. Syst. Evol. Microbiol.">
        <title>Vibrio caribbeanicus sp. nov., isolated from the marine sponge Scleritoderma cyanea.</title>
        <authorList>
            <person name="Hoffmann M."/>
            <person name="Monday S.R."/>
            <person name="Allard M.W."/>
            <person name="Strain E.A."/>
            <person name="Whittaker P."/>
            <person name="Naum M."/>
            <person name="McCarthy P.J."/>
            <person name="Lopez J.V."/>
            <person name="Fischer M."/>
            <person name="Brown E.W."/>
        </authorList>
    </citation>
    <scope>NUCLEOTIDE SEQUENCE [LARGE SCALE GENOMIC DNA]</scope>
    <source>
        <strain evidence="3">DSMZ 21326</strain>
    </source>
</reference>
<name>E8M1J6_PHOS4</name>